<dbReference type="GO" id="GO:0016614">
    <property type="term" value="F:oxidoreductase activity, acting on CH-OH group of donors"/>
    <property type="evidence" value="ECO:0007669"/>
    <property type="project" value="UniProtKB-ARBA"/>
</dbReference>
<organism evidence="3 4">
    <name type="scientific">Tateyamaria omphalii</name>
    <dbReference type="NCBI Taxonomy" id="299262"/>
    <lineage>
        <taxon>Bacteria</taxon>
        <taxon>Pseudomonadati</taxon>
        <taxon>Pseudomonadota</taxon>
        <taxon>Alphaproteobacteria</taxon>
        <taxon>Rhodobacterales</taxon>
        <taxon>Roseobacteraceae</taxon>
        <taxon>Tateyamaria</taxon>
    </lineage>
</organism>
<proteinExistence type="inferred from homology"/>
<evidence type="ECO:0000256" key="1">
    <source>
        <dbReference type="ARBA" id="ARBA00006484"/>
    </source>
</evidence>
<dbReference type="AlphaFoldDB" id="A0A1P8N0N5"/>
<dbReference type="RefSeq" id="WP_076630313.1">
    <property type="nucleotide sequence ID" value="NZ_CP019312.1"/>
</dbReference>
<dbReference type="PANTHER" id="PTHR48107">
    <property type="entry name" value="NADPH-DEPENDENT ALDEHYDE REDUCTASE-LIKE PROTEIN, CHLOROPLASTIC-RELATED"/>
    <property type="match status" value="1"/>
</dbReference>
<dbReference type="FunFam" id="3.40.50.720:FF:000084">
    <property type="entry name" value="Short-chain dehydrogenase reductase"/>
    <property type="match status" value="1"/>
</dbReference>
<keyword evidence="4" id="KW-1185">Reference proteome</keyword>
<dbReference type="STRING" id="299262.BWR18_13300"/>
<gene>
    <name evidence="3" type="ORF">BWR18_13300</name>
</gene>
<evidence type="ECO:0000256" key="2">
    <source>
        <dbReference type="ARBA" id="ARBA00023002"/>
    </source>
</evidence>
<dbReference type="PRINTS" id="PR00081">
    <property type="entry name" value="GDHRDH"/>
</dbReference>
<dbReference type="PRINTS" id="PR00080">
    <property type="entry name" value="SDRFAMILY"/>
</dbReference>
<accession>A0A1P8N0N5</accession>
<dbReference type="Proteomes" id="UP000186336">
    <property type="component" value="Chromosome"/>
</dbReference>
<evidence type="ECO:0000313" key="4">
    <source>
        <dbReference type="Proteomes" id="UP000186336"/>
    </source>
</evidence>
<protein>
    <submittedName>
        <fullName evidence="3">Short-chain dehydrogenase</fullName>
    </submittedName>
</protein>
<reference evidence="3 4" key="1">
    <citation type="submission" date="2017-01" db="EMBL/GenBank/DDBJ databases">
        <title>Complete genome of Tateyamaria omphalii DOK1-4 isolated from seawater in Dokdo.</title>
        <authorList>
            <person name="Kim J.H."/>
            <person name="Chi W.-J."/>
        </authorList>
    </citation>
    <scope>NUCLEOTIDE SEQUENCE [LARGE SCALE GENOMIC DNA]</scope>
    <source>
        <strain evidence="3 4">DOK1-4</strain>
    </source>
</reference>
<dbReference type="InterPro" id="IPR002347">
    <property type="entry name" value="SDR_fam"/>
</dbReference>
<dbReference type="SUPFAM" id="SSF51735">
    <property type="entry name" value="NAD(P)-binding Rossmann-fold domains"/>
    <property type="match status" value="1"/>
</dbReference>
<keyword evidence="2" id="KW-0560">Oxidoreductase</keyword>
<dbReference type="EMBL" id="CP019312">
    <property type="protein sequence ID" value="APX13885.1"/>
    <property type="molecule type" value="Genomic_DNA"/>
</dbReference>
<name>A0A1P8N0N5_9RHOB</name>
<comment type="similarity">
    <text evidence="1">Belongs to the short-chain dehydrogenases/reductases (SDR) family.</text>
</comment>
<dbReference type="Gene3D" id="3.40.50.720">
    <property type="entry name" value="NAD(P)-binding Rossmann-like Domain"/>
    <property type="match status" value="1"/>
</dbReference>
<dbReference type="InterPro" id="IPR036291">
    <property type="entry name" value="NAD(P)-bd_dom_sf"/>
</dbReference>
<evidence type="ECO:0000313" key="3">
    <source>
        <dbReference type="EMBL" id="APX13885.1"/>
    </source>
</evidence>
<sequence length="261" mass="27586">MTTETNTPASYGRDLTGKVALITGSARNMGRAFALSLAARGADIVVHHHSDSSAADAEETARLVQENGVRALITSGDLSNPSEVEAVFASAKDAFNRIDIVINNAGVVIKKPFAEITEADFDRAFGINTKAAFFAMQQAAKYIEDGGRIINMGTTLLGATTGMYGLYAGSKAPLEDFTRALAKEIGSRGVTVNVVAPGPINTAFFHGEENEQSTAYLSNMSVAGRLGEITDIVPLIDFLASDSSQWVTAQTLFINGGFLAR</sequence>
<dbReference type="Pfam" id="PF13561">
    <property type="entry name" value="adh_short_C2"/>
    <property type="match status" value="1"/>
</dbReference>
<dbReference type="KEGG" id="tom:BWR18_13300"/>
<dbReference type="PANTHER" id="PTHR48107:SF7">
    <property type="entry name" value="RE15974P"/>
    <property type="match status" value="1"/>
</dbReference>
<dbReference type="OrthoDB" id="9804774at2"/>